<keyword evidence="8" id="KW-0966">Cell projection</keyword>
<feature type="compositionally biased region" description="Basic and acidic residues" evidence="13">
    <location>
        <begin position="190"/>
        <end position="199"/>
    </location>
</feature>
<dbReference type="SMART" id="SM00320">
    <property type="entry name" value="WD40"/>
    <property type="match status" value="6"/>
</dbReference>
<dbReference type="GO" id="GO:0120293">
    <property type="term" value="C:dynein axonemal particle"/>
    <property type="evidence" value="ECO:0007669"/>
    <property type="project" value="UniProtKB-SubCell"/>
</dbReference>
<dbReference type="InterPro" id="IPR001680">
    <property type="entry name" value="WD40_rpt"/>
</dbReference>
<evidence type="ECO:0000256" key="3">
    <source>
        <dbReference type="ARBA" id="ARBA00022574"/>
    </source>
</evidence>
<feature type="region of interest" description="Disordered" evidence="13">
    <location>
        <begin position="1"/>
        <end position="72"/>
    </location>
</feature>
<evidence type="ECO:0000256" key="8">
    <source>
        <dbReference type="ARBA" id="ARBA00023273"/>
    </source>
</evidence>
<keyword evidence="5" id="KW-0282">Flagellum</keyword>
<dbReference type="InterPro" id="IPR036322">
    <property type="entry name" value="WD40_repeat_dom_sf"/>
</dbReference>
<keyword evidence="3 12" id="KW-0853">WD repeat</keyword>
<keyword evidence="7" id="KW-0206">Cytoskeleton</keyword>
<dbReference type="PROSITE" id="PS50082">
    <property type="entry name" value="WD_REPEATS_2"/>
    <property type="match status" value="2"/>
</dbReference>
<dbReference type="SUPFAM" id="SSF50978">
    <property type="entry name" value="WD40 repeat-like"/>
    <property type="match status" value="1"/>
</dbReference>
<feature type="compositionally biased region" description="Low complexity" evidence="13">
    <location>
        <begin position="43"/>
        <end position="55"/>
    </location>
</feature>
<feature type="compositionally biased region" description="Acidic residues" evidence="13">
    <location>
        <begin position="173"/>
        <end position="189"/>
    </location>
</feature>
<feature type="compositionally biased region" description="Polar residues" evidence="13">
    <location>
        <begin position="24"/>
        <end position="41"/>
    </location>
</feature>
<keyword evidence="15" id="KW-1185">Reference proteome</keyword>
<dbReference type="Proteomes" id="UP000318582">
    <property type="component" value="Unassembled WGS sequence"/>
</dbReference>
<dbReference type="InterPro" id="IPR015943">
    <property type="entry name" value="WD40/YVTN_repeat-like_dom_sf"/>
</dbReference>
<dbReference type="FunFam" id="2.130.10.10:FF:001248">
    <property type="entry name" value="WD repeat domain 78"/>
    <property type="match status" value="1"/>
</dbReference>
<dbReference type="GO" id="GO:0005858">
    <property type="term" value="C:axonemal dynein complex"/>
    <property type="evidence" value="ECO:0007669"/>
    <property type="project" value="TreeGrafter"/>
</dbReference>
<name>A0A507ED71_9FUNG</name>
<evidence type="ECO:0000256" key="13">
    <source>
        <dbReference type="SAM" id="MobiDB-lite"/>
    </source>
</evidence>
<dbReference type="Pfam" id="PF00400">
    <property type="entry name" value="WD40"/>
    <property type="match status" value="2"/>
</dbReference>
<comment type="caution">
    <text evidence="14">The sequence shown here is derived from an EMBL/GenBank/DDBJ whole genome shotgun (WGS) entry which is preliminary data.</text>
</comment>
<evidence type="ECO:0000256" key="9">
    <source>
        <dbReference type="ARBA" id="ARBA00024190"/>
    </source>
</evidence>
<evidence type="ECO:0000256" key="2">
    <source>
        <dbReference type="ARBA" id="ARBA00022490"/>
    </source>
</evidence>
<dbReference type="STRING" id="109895.A0A507ED71"/>
<evidence type="ECO:0000256" key="12">
    <source>
        <dbReference type="PROSITE-ProRule" id="PRU00221"/>
    </source>
</evidence>
<evidence type="ECO:0000256" key="7">
    <source>
        <dbReference type="ARBA" id="ARBA00023212"/>
    </source>
</evidence>
<evidence type="ECO:0000313" key="14">
    <source>
        <dbReference type="EMBL" id="TPX62139.1"/>
    </source>
</evidence>
<gene>
    <name evidence="14" type="ORF">PhCBS80983_g00701</name>
</gene>
<dbReference type="PANTHER" id="PTHR12442">
    <property type="entry name" value="DYNEIN INTERMEDIATE CHAIN"/>
    <property type="match status" value="1"/>
</dbReference>
<evidence type="ECO:0000256" key="5">
    <source>
        <dbReference type="ARBA" id="ARBA00022846"/>
    </source>
</evidence>
<reference evidence="14 15" key="1">
    <citation type="journal article" date="2019" name="Sci. Rep.">
        <title>Comparative genomics of chytrid fungi reveal insights into the obligate biotrophic and pathogenic lifestyle of Synchytrium endobioticum.</title>
        <authorList>
            <person name="van de Vossenberg B.T.L.H."/>
            <person name="Warris S."/>
            <person name="Nguyen H.D.T."/>
            <person name="van Gent-Pelzer M.P.E."/>
            <person name="Joly D.L."/>
            <person name="van de Geest H.C."/>
            <person name="Bonants P.J.M."/>
            <person name="Smith D.S."/>
            <person name="Levesque C.A."/>
            <person name="van der Lee T.A.J."/>
        </authorList>
    </citation>
    <scope>NUCLEOTIDE SEQUENCE [LARGE SCALE GENOMIC DNA]</scope>
    <source>
        <strain evidence="14 15">CBS 809.83</strain>
    </source>
</reference>
<evidence type="ECO:0000256" key="1">
    <source>
        <dbReference type="ARBA" id="ARBA00004611"/>
    </source>
</evidence>
<dbReference type="InterPro" id="IPR050687">
    <property type="entry name" value="Dynein_IC"/>
</dbReference>
<accession>A0A507ED71</accession>
<keyword evidence="4" id="KW-0677">Repeat</keyword>
<keyword evidence="2" id="KW-0963">Cytoplasm</keyword>
<evidence type="ECO:0000313" key="15">
    <source>
        <dbReference type="Proteomes" id="UP000318582"/>
    </source>
</evidence>
<feature type="compositionally biased region" description="Polar residues" evidence="13">
    <location>
        <begin position="163"/>
        <end position="172"/>
    </location>
</feature>
<evidence type="ECO:0000256" key="4">
    <source>
        <dbReference type="ARBA" id="ARBA00022737"/>
    </source>
</evidence>
<dbReference type="GO" id="GO:0045504">
    <property type="term" value="F:dynein heavy chain binding"/>
    <property type="evidence" value="ECO:0007669"/>
    <property type="project" value="TreeGrafter"/>
</dbReference>
<dbReference type="AlphaFoldDB" id="A0A507ED71"/>
<dbReference type="PROSITE" id="PS50294">
    <property type="entry name" value="WD_REPEATS_REGION"/>
    <property type="match status" value="1"/>
</dbReference>
<comment type="subcellular location">
    <subcellularLocation>
        <location evidence="1">Cytoplasm</location>
        <location evidence="1">Cytoskeleton</location>
        <location evidence="1">Flagellum axoneme</location>
    </subcellularLocation>
    <subcellularLocation>
        <location evidence="9">Dynein axonemal particle</location>
    </subcellularLocation>
</comment>
<protein>
    <recommendedName>
        <fullName evidence="10">Dynein axonemal intermediate chain 4</fullName>
    </recommendedName>
    <alternativeName>
        <fullName evidence="11">WD repeat-containing protein 78</fullName>
    </alternativeName>
</protein>
<feature type="repeat" description="WD" evidence="12">
    <location>
        <begin position="740"/>
        <end position="772"/>
    </location>
</feature>
<dbReference type="PANTHER" id="PTHR12442:SF12">
    <property type="entry name" value="DYNEIN AXONEMAL INTERMEDIATE CHAIN 4"/>
    <property type="match status" value="1"/>
</dbReference>
<dbReference type="EMBL" id="QEAQ01000004">
    <property type="protein sequence ID" value="TPX62139.1"/>
    <property type="molecule type" value="Genomic_DNA"/>
</dbReference>
<evidence type="ECO:0000256" key="11">
    <source>
        <dbReference type="ARBA" id="ARBA00041557"/>
    </source>
</evidence>
<dbReference type="GO" id="GO:0045503">
    <property type="term" value="F:dynein light chain binding"/>
    <property type="evidence" value="ECO:0007669"/>
    <property type="project" value="TreeGrafter"/>
</dbReference>
<proteinExistence type="predicted"/>
<keyword evidence="6" id="KW-0969">Cilium</keyword>
<feature type="repeat" description="WD" evidence="12">
    <location>
        <begin position="784"/>
        <end position="819"/>
    </location>
</feature>
<evidence type="ECO:0000256" key="10">
    <source>
        <dbReference type="ARBA" id="ARBA00040002"/>
    </source>
</evidence>
<sequence length="908" mass="98293">MDVPNTANASAAKGRPQKPVVRRSSGSRSNLYSMGSQQRLDTASRSRNAVSSLSSGVYGRGSSQRIRASQGMLDRTGRALEKANPILDEDGNDVTPLSLLGTQQHIQRGKGHAGPASVTELGSIASVARESVADVLNNLESITVGSWNASGIGRSAMMGMSFSNTSRMSGNESVDEGDVLSGESDDSGDERDGAKRHSESVAANVAAASKPLTEADLHKAVHFNLTETSTMALLDIPSTTVSTDFSDEATQVKSANDRYTYILSTRQGNENFVSRSQQTFNEPVKTKDVQAAGPKMANAECMTTQWGIYDAVTGNEKGKLNANGRETDIEAMDMLASGAHAAHLSNNPVPLQASISGSALLSKLGSSMVVSESARMSRSVFVPDADTMSDVFASVGPGGRRRSLRATSGAPGREDAIDMMAEVGLASLNQDALRNSLQVMERAVVANNFEKKVLQYRDVIDAEDAARQRAAARQELLNQHGSLDDITPAPCASDKSKDSHSMEIPTVEFLWSYRCELTRGRAVAFMAWNKQSEDILAVAYGEQKPGPNPMLGLVLCWSIKNPEWPERIYRTPHACTSLSFSNQNPNLLACGYTSGLIQIYDVRRPDPMPVLSNVDLAGKHRDPVWELQWVERERGDESGGEWLVSVGTDGRVVGWVVKKGLEFIDLMTLKRVTEQQEGKDAVTGATTHSATKPGSFIARQSGGLCFDFSPKDPNTYIVGTDDSHLHRCSPSYNEQYLQTYTGHTGPINRVRYSPFLAGVFLSCSSDWTVRLWREDGGDECLMRFQGGKDTITDLAWSPASSTVFGCVSTDGRMEIWDLQFSVLDPVILHTVLDRQLTSIIFAHKSPVVLTGDDNGSVNVYKLKKLGGANITTTEQRHATVDADAQANILKEVIMAKNQGSSNGQTVRE</sequence>
<dbReference type="GO" id="GO:0003341">
    <property type="term" value="P:cilium movement"/>
    <property type="evidence" value="ECO:0007669"/>
    <property type="project" value="TreeGrafter"/>
</dbReference>
<feature type="region of interest" description="Disordered" evidence="13">
    <location>
        <begin position="163"/>
        <end position="205"/>
    </location>
</feature>
<dbReference type="Gene3D" id="2.130.10.10">
    <property type="entry name" value="YVTN repeat-like/Quinoprotein amine dehydrogenase"/>
    <property type="match status" value="2"/>
</dbReference>
<evidence type="ECO:0000256" key="6">
    <source>
        <dbReference type="ARBA" id="ARBA00023069"/>
    </source>
</evidence>
<organism evidence="14 15">
    <name type="scientific">Powellomyces hirtus</name>
    <dbReference type="NCBI Taxonomy" id="109895"/>
    <lineage>
        <taxon>Eukaryota</taxon>
        <taxon>Fungi</taxon>
        <taxon>Fungi incertae sedis</taxon>
        <taxon>Chytridiomycota</taxon>
        <taxon>Chytridiomycota incertae sedis</taxon>
        <taxon>Chytridiomycetes</taxon>
        <taxon>Spizellomycetales</taxon>
        <taxon>Powellomycetaceae</taxon>
        <taxon>Powellomyces</taxon>
    </lineage>
</organism>